<dbReference type="Gene3D" id="3.40.720.10">
    <property type="entry name" value="Alkaline Phosphatase, subunit A"/>
    <property type="match status" value="1"/>
</dbReference>
<dbReference type="PANTHER" id="PTHR45953">
    <property type="entry name" value="IDURONATE 2-SULFATASE"/>
    <property type="match status" value="1"/>
</dbReference>
<dbReference type="GO" id="GO:0005737">
    <property type="term" value="C:cytoplasm"/>
    <property type="evidence" value="ECO:0007669"/>
    <property type="project" value="TreeGrafter"/>
</dbReference>
<dbReference type="OrthoDB" id="103349at2759"/>
<dbReference type="EMBL" id="JAADJF010000106">
    <property type="protein sequence ID" value="KAF4438782.1"/>
    <property type="molecule type" value="Genomic_DNA"/>
</dbReference>
<dbReference type="PANTHER" id="PTHR45953:SF1">
    <property type="entry name" value="IDURONATE 2-SULFATASE"/>
    <property type="match status" value="1"/>
</dbReference>
<protein>
    <submittedName>
        <fullName evidence="3">Sulfatase</fullName>
    </submittedName>
</protein>
<evidence type="ECO:0000313" key="3">
    <source>
        <dbReference type="EMBL" id="KAF4438782.1"/>
    </source>
</evidence>
<name>A0A8H4NUL8_9HYPO</name>
<evidence type="ECO:0000256" key="2">
    <source>
        <dbReference type="ARBA" id="ARBA00022801"/>
    </source>
</evidence>
<accession>A0A8H4NUL8</accession>
<keyword evidence="2" id="KW-0378">Hydrolase</keyword>
<keyword evidence="4" id="KW-1185">Reference proteome</keyword>
<dbReference type="InterPro" id="IPR017850">
    <property type="entry name" value="Alkaline_phosphatase_core_sf"/>
</dbReference>
<dbReference type="SUPFAM" id="SSF53649">
    <property type="entry name" value="Alkaline phosphatase-like"/>
    <property type="match status" value="1"/>
</dbReference>
<evidence type="ECO:0000313" key="4">
    <source>
        <dbReference type="Proteomes" id="UP000536711"/>
    </source>
</evidence>
<dbReference type="GO" id="GO:0004423">
    <property type="term" value="F:iduronate-2-sulfatase activity"/>
    <property type="evidence" value="ECO:0007669"/>
    <property type="project" value="TreeGrafter"/>
</dbReference>
<proteinExistence type="predicted"/>
<organism evidence="3 4">
    <name type="scientific">Fusarium acutatum</name>
    <dbReference type="NCBI Taxonomy" id="78861"/>
    <lineage>
        <taxon>Eukaryota</taxon>
        <taxon>Fungi</taxon>
        <taxon>Dikarya</taxon>
        <taxon>Ascomycota</taxon>
        <taxon>Pezizomycotina</taxon>
        <taxon>Sordariomycetes</taxon>
        <taxon>Hypocreomycetidae</taxon>
        <taxon>Hypocreales</taxon>
        <taxon>Nectriaceae</taxon>
        <taxon>Fusarium</taxon>
        <taxon>Fusarium fujikuroi species complex</taxon>
    </lineage>
</organism>
<reference evidence="3 4" key="1">
    <citation type="submission" date="2020-01" db="EMBL/GenBank/DDBJ databases">
        <title>Identification and distribution of gene clusters putatively required for synthesis of sphingolipid metabolism inhibitors in phylogenetically diverse species of the filamentous fungus Fusarium.</title>
        <authorList>
            <person name="Kim H.-S."/>
            <person name="Busman M."/>
            <person name="Brown D.W."/>
            <person name="Divon H."/>
            <person name="Uhlig S."/>
            <person name="Proctor R.H."/>
        </authorList>
    </citation>
    <scope>NUCLEOTIDE SEQUENCE [LARGE SCALE GENOMIC DNA]</scope>
    <source>
        <strain evidence="3 4">NRRL 13308</strain>
    </source>
</reference>
<comment type="caution">
    <text evidence="3">The sequence shown here is derived from an EMBL/GenBank/DDBJ whole genome shotgun (WGS) entry which is preliminary data.</text>
</comment>
<evidence type="ECO:0000256" key="1">
    <source>
        <dbReference type="ARBA" id="ARBA00022723"/>
    </source>
</evidence>
<keyword evidence="1" id="KW-0479">Metal-binding</keyword>
<dbReference type="AlphaFoldDB" id="A0A8H4NUL8"/>
<dbReference type="Proteomes" id="UP000536711">
    <property type="component" value="Unassembled WGS sequence"/>
</dbReference>
<gene>
    <name evidence="3" type="ORF">FACUT_4655</name>
</gene>
<sequence length="170" mass="19353">MFFTDHGEYLRDLGLIEKWTSGLSDCLVKEPLIVGGGPIPEGVVINDMTEMVDLLPTVFGLCGVPELYPYNGKSLMPLINLVSGYKHKEFAFLEGGFLPRGKTLQHEKIQIVGKATACRDLEWTYVHRLYEMGELFDRKNDPKEGKQKADEPQRSVLHVSMSEHWWQEIS</sequence>
<dbReference type="GO" id="GO:0046872">
    <property type="term" value="F:metal ion binding"/>
    <property type="evidence" value="ECO:0007669"/>
    <property type="project" value="UniProtKB-KW"/>
</dbReference>